<dbReference type="InterPro" id="IPR050659">
    <property type="entry name" value="Peptidase_M24B"/>
</dbReference>
<dbReference type="EMBL" id="QFNY01000022">
    <property type="protein sequence ID" value="PZP02932.1"/>
    <property type="molecule type" value="Genomic_DNA"/>
</dbReference>
<dbReference type="Gene3D" id="3.90.230.10">
    <property type="entry name" value="Creatinase/methionine aminopeptidase superfamily"/>
    <property type="match status" value="1"/>
</dbReference>
<feature type="domain" description="Peptidase M24" evidence="3">
    <location>
        <begin position="140"/>
        <end position="345"/>
    </location>
</feature>
<dbReference type="InterPro" id="IPR036005">
    <property type="entry name" value="Creatinase/aminopeptidase-like"/>
</dbReference>
<evidence type="ECO:0000313" key="5">
    <source>
        <dbReference type="EMBL" id="PZP02932.1"/>
    </source>
</evidence>
<dbReference type="PANTHER" id="PTHR46112:SF3">
    <property type="entry name" value="AMINOPEPTIDASE YPDF"/>
    <property type="match status" value="1"/>
</dbReference>
<dbReference type="InterPro" id="IPR001714">
    <property type="entry name" value="Pept_M24_MAP"/>
</dbReference>
<evidence type="ECO:0000256" key="1">
    <source>
        <dbReference type="ARBA" id="ARBA00022723"/>
    </source>
</evidence>
<evidence type="ECO:0000256" key="2">
    <source>
        <dbReference type="ARBA" id="ARBA00022801"/>
    </source>
</evidence>
<dbReference type="InterPro" id="IPR000587">
    <property type="entry name" value="Creatinase_N"/>
</dbReference>
<reference evidence="5 6" key="1">
    <citation type="submission" date="2017-11" db="EMBL/GenBank/DDBJ databases">
        <title>Infants hospitalized years apart are colonized by the same room-sourced microbial strains.</title>
        <authorList>
            <person name="Brooks B."/>
            <person name="Olm M.R."/>
            <person name="Firek B.A."/>
            <person name="Baker R."/>
            <person name="Thomas B.C."/>
            <person name="Morowitz M.J."/>
            <person name="Banfield J.F."/>
        </authorList>
    </citation>
    <scope>NUCLEOTIDE SEQUENCE [LARGE SCALE GENOMIC DNA]</scope>
    <source>
        <strain evidence="5">S2_012_000_R3_87</strain>
    </source>
</reference>
<dbReference type="SUPFAM" id="SSF55920">
    <property type="entry name" value="Creatinase/aminopeptidase"/>
    <property type="match status" value="1"/>
</dbReference>
<dbReference type="PRINTS" id="PR00599">
    <property type="entry name" value="MAPEPTIDASE"/>
</dbReference>
<protein>
    <submittedName>
        <fullName evidence="5">Peptidase</fullName>
    </submittedName>
</protein>
<name>A0A2W5D7C9_9CORY</name>
<dbReference type="InterPro" id="IPR029149">
    <property type="entry name" value="Creatin/AminoP/Spt16_N"/>
</dbReference>
<proteinExistence type="predicted"/>
<dbReference type="AlphaFoldDB" id="A0A2W5D7C9"/>
<dbReference type="Pfam" id="PF00557">
    <property type="entry name" value="Peptidase_M24"/>
    <property type="match status" value="1"/>
</dbReference>
<organism evidence="5 6">
    <name type="scientific">Corynebacterium urealyticum</name>
    <dbReference type="NCBI Taxonomy" id="43771"/>
    <lineage>
        <taxon>Bacteria</taxon>
        <taxon>Bacillati</taxon>
        <taxon>Actinomycetota</taxon>
        <taxon>Actinomycetes</taxon>
        <taxon>Mycobacteriales</taxon>
        <taxon>Corynebacteriaceae</taxon>
        <taxon>Corynebacterium</taxon>
    </lineage>
</organism>
<sequence length="361" mass="38477">MTQTQRYAERRNKLAARLQERDLPGLLVTDLKNVRYLTGFTGSNAVYLQRPDGRGVLGTDGRYATQVEIETGNPDDVEILIDNKLLEQVPERAQVTGFAVESSLSIGEAKKLAADGPLPEVAAGIVEELRLVKDSAEIAALEAAGALADSVWQEFLDEGGIREGRTEIEAAADLEYRLRKAGAEALSFDTILASGVNATKPHAGVSRDPIVPGLVTVDFGIYLDGYASDQTRTVCVGHPDELSATLYDVVLRSQRAGAAAVAPGTALFDIDKTCRDIITDAGYGEYFVHSTGHGVGLDVHEAPSANSRVDRSVTLAEGMTLTVEPGIYIPGKTGLRIENTYVVTADGAKSCNASSTDLRIV</sequence>
<dbReference type="GO" id="GO:0046872">
    <property type="term" value="F:metal ion binding"/>
    <property type="evidence" value="ECO:0007669"/>
    <property type="project" value="UniProtKB-KW"/>
</dbReference>
<keyword evidence="2" id="KW-0378">Hydrolase</keyword>
<dbReference type="GO" id="GO:0004177">
    <property type="term" value="F:aminopeptidase activity"/>
    <property type="evidence" value="ECO:0007669"/>
    <property type="project" value="UniProtKB-ARBA"/>
</dbReference>
<dbReference type="Pfam" id="PF01321">
    <property type="entry name" value="Creatinase_N"/>
    <property type="match status" value="1"/>
</dbReference>
<dbReference type="GO" id="GO:0008235">
    <property type="term" value="F:metalloexopeptidase activity"/>
    <property type="evidence" value="ECO:0007669"/>
    <property type="project" value="UniProtKB-ARBA"/>
</dbReference>
<evidence type="ECO:0000259" key="3">
    <source>
        <dbReference type="Pfam" id="PF00557"/>
    </source>
</evidence>
<dbReference type="SUPFAM" id="SSF53092">
    <property type="entry name" value="Creatinase/prolidase N-terminal domain"/>
    <property type="match status" value="1"/>
</dbReference>
<dbReference type="PANTHER" id="PTHR46112">
    <property type="entry name" value="AMINOPEPTIDASE"/>
    <property type="match status" value="1"/>
</dbReference>
<feature type="domain" description="Creatinase N-terminal" evidence="4">
    <location>
        <begin position="10"/>
        <end position="132"/>
    </location>
</feature>
<dbReference type="Gene3D" id="3.40.350.10">
    <property type="entry name" value="Creatinase/prolidase N-terminal domain"/>
    <property type="match status" value="1"/>
</dbReference>
<keyword evidence="1" id="KW-0479">Metal-binding</keyword>
<dbReference type="InterPro" id="IPR001131">
    <property type="entry name" value="Peptidase_M24B_aminopep-P_CS"/>
</dbReference>
<dbReference type="InterPro" id="IPR000994">
    <property type="entry name" value="Pept_M24"/>
</dbReference>
<evidence type="ECO:0000259" key="4">
    <source>
        <dbReference type="Pfam" id="PF01321"/>
    </source>
</evidence>
<gene>
    <name evidence="5" type="ORF">DI609_01740</name>
</gene>
<comment type="caution">
    <text evidence="5">The sequence shown here is derived from an EMBL/GenBank/DDBJ whole genome shotgun (WGS) entry which is preliminary data.</text>
</comment>
<evidence type="ECO:0000313" key="6">
    <source>
        <dbReference type="Proteomes" id="UP000249451"/>
    </source>
</evidence>
<accession>A0A2W5D7C9</accession>
<dbReference type="PROSITE" id="PS00491">
    <property type="entry name" value="PROLINE_PEPTIDASE"/>
    <property type="match status" value="1"/>
</dbReference>
<dbReference type="Proteomes" id="UP000249451">
    <property type="component" value="Unassembled WGS sequence"/>
</dbReference>